<keyword evidence="1" id="KW-0808">Transferase</keyword>
<keyword evidence="1" id="KW-0489">Methyltransferase</keyword>
<dbReference type="Proteomes" id="UP000799755">
    <property type="component" value="Unassembled WGS sequence"/>
</dbReference>
<comment type="caution">
    <text evidence="1">The sequence shown here is derived from an EMBL/GenBank/DDBJ whole genome shotgun (WGS) entry which is preliminary data.</text>
</comment>
<gene>
    <name evidence="1" type="ORF">BDR25DRAFT_304302</name>
</gene>
<evidence type="ECO:0000313" key="1">
    <source>
        <dbReference type="EMBL" id="KAF2469520.1"/>
    </source>
</evidence>
<sequence length="381" mass="42541">MPSKEAGELNSATVLDAFRATRGSIDDHIVKNKIDAYCSEFIPRTDELAIAVFCNAFEELGCPLRSATPGTKLAPIKNIPRHEKLINYMYKALENKAGLIETKGEEIVRTSVACPSSEIEDMLEDLFDDMPEQEWELGLVQRTGGSFANCISGKEDPLQLLFGSDEGRTLMGNFYAKSPLFSTILQQWAAFFENIGSKWPKNAGPLRILEVGAGTGGTTFKIVPVLARLGIPVIYTMSDIGSVFLSAAQKKLEEYQFMEYKVVDIEKEPEEALRNSQHIVIGSNVFHATRDLSVSLKNVHKMLRPDGFIMMHELTTQMLWADVAFGLISGWWAFEDGRQHALQSPKHWEKVLRSVGFGYVGWNEGARPESRIQNLVWAMAS</sequence>
<accession>A0ACB6QTV5</accession>
<protein>
    <submittedName>
        <fullName evidence="1">Methyltransferase domain-containing protein</fullName>
    </submittedName>
</protein>
<proteinExistence type="predicted"/>
<dbReference type="EMBL" id="MU003511">
    <property type="protein sequence ID" value="KAF2469520.1"/>
    <property type="molecule type" value="Genomic_DNA"/>
</dbReference>
<keyword evidence="2" id="KW-1185">Reference proteome</keyword>
<reference evidence="1" key="1">
    <citation type="journal article" date="2020" name="Stud. Mycol.">
        <title>101 Dothideomycetes genomes: a test case for predicting lifestyles and emergence of pathogens.</title>
        <authorList>
            <person name="Haridas S."/>
            <person name="Albert R."/>
            <person name="Binder M."/>
            <person name="Bloem J."/>
            <person name="Labutti K."/>
            <person name="Salamov A."/>
            <person name="Andreopoulos B."/>
            <person name="Baker S."/>
            <person name="Barry K."/>
            <person name="Bills G."/>
            <person name="Bluhm B."/>
            <person name="Cannon C."/>
            <person name="Castanera R."/>
            <person name="Culley D."/>
            <person name="Daum C."/>
            <person name="Ezra D."/>
            <person name="Gonzalez J."/>
            <person name="Henrissat B."/>
            <person name="Kuo A."/>
            <person name="Liang C."/>
            <person name="Lipzen A."/>
            <person name="Lutzoni F."/>
            <person name="Magnuson J."/>
            <person name="Mondo S."/>
            <person name="Nolan M."/>
            <person name="Ohm R."/>
            <person name="Pangilinan J."/>
            <person name="Park H.-J."/>
            <person name="Ramirez L."/>
            <person name="Alfaro M."/>
            <person name="Sun H."/>
            <person name="Tritt A."/>
            <person name="Yoshinaga Y."/>
            <person name="Zwiers L.-H."/>
            <person name="Turgeon B."/>
            <person name="Goodwin S."/>
            <person name="Spatafora J."/>
            <person name="Crous P."/>
            <person name="Grigoriev I."/>
        </authorList>
    </citation>
    <scope>NUCLEOTIDE SEQUENCE</scope>
    <source>
        <strain evidence="1">ATCC 200398</strain>
    </source>
</reference>
<name>A0ACB6QTV5_9PLEO</name>
<evidence type="ECO:0000313" key="2">
    <source>
        <dbReference type="Proteomes" id="UP000799755"/>
    </source>
</evidence>
<organism evidence="1 2">
    <name type="scientific">Lindgomyces ingoldianus</name>
    <dbReference type="NCBI Taxonomy" id="673940"/>
    <lineage>
        <taxon>Eukaryota</taxon>
        <taxon>Fungi</taxon>
        <taxon>Dikarya</taxon>
        <taxon>Ascomycota</taxon>
        <taxon>Pezizomycotina</taxon>
        <taxon>Dothideomycetes</taxon>
        <taxon>Pleosporomycetidae</taxon>
        <taxon>Pleosporales</taxon>
        <taxon>Lindgomycetaceae</taxon>
        <taxon>Lindgomyces</taxon>
    </lineage>
</organism>